<proteinExistence type="predicted"/>
<reference evidence="1 2" key="2">
    <citation type="submission" date="2018-11" db="EMBL/GenBank/DDBJ databases">
        <authorList>
            <consortium name="Pathogen Informatics"/>
        </authorList>
    </citation>
    <scope>NUCLEOTIDE SEQUENCE [LARGE SCALE GENOMIC DNA]</scope>
    <source>
        <strain evidence="1">Dakar</strain>
        <strain evidence="2">Dakar, Senegal</strain>
    </source>
</reference>
<dbReference type="WBParaSite" id="SCUD_0001798001-mRNA-1">
    <property type="protein sequence ID" value="SCUD_0001798001-mRNA-1"/>
    <property type="gene ID" value="SCUD_0001798001"/>
</dbReference>
<organism evidence="3">
    <name type="scientific">Schistosoma curassoni</name>
    <dbReference type="NCBI Taxonomy" id="6186"/>
    <lineage>
        <taxon>Eukaryota</taxon>
        <taxon>Metazoa</taxon>
        <taxon>Spiralia</taxon>
        <taxon>Lophotrochozoa</taxon>
        <taxon>Platyhelminthes</taxon>
        <taxon>Trematoda</taxon>
        <taxon>Digenea</taxon>
        <taxon>Strigeidida</taxon>
        <taxon>Schistosomatoidea</taxon>
        <taxon>Schistosomatidae</taxon>
        <taxon>Schistosoma</taxon>
    </lineage>
</organism>
<keyword evidence="2" id="KW-1185">Reference proteome</keyword>
<evidence type="ECO:0000313" key="2">
    <source>
        <dbReference type="Proteomes" id="UP000279833"/>
    </source>
</evidence>
<evidence type="ECO:0000313" key="1">
    <source>
        <dbReference type="EMBL" id="VDP64637.1"/>
    </source>
</evidence>
<dbReference type="EMBL" id="UZAK01040467">
    <property type="protein sequence ID" value="VDP64637.1"/>
    <property type="molecule type" value="Genomic_DNA"/>
</dbReference>
<gene>
    <name evidence="1" type="ORF">SCUD_LOCUS17977</name>
</gene>
<protein>
    <submittedName>
        <fullName evidence="3">Transposase</fullName>
    </submittedName>
</protein>
<dbReference type="AlphaFoldDB" id="A0A183KSE0"/>
<dbReference type="Proteomes" id="UP000279833">
    <property type="component" value="Unassembled WGS sequence"/>
</dbReference>
<dbReference type="STRING" id="6186.A0A183KSE0"/>
<evidence type="ECO:0000313" key="3">
    <source>
        <dbReference type="WBParaSite" id="SCUD_0001798001-mRNA-1"/>
    </source>
</evidence>
<accession>A0A183KSE0</accession>
<reference evidence="3" key="1">
    <citation type="submission" date="2016-06" db="UniProtKB">
        <authorList>
            <consortium name="WormBaseParasite"/>
        </authorList>
    </citation>
    <scope>IDENTIFICATION</scope>
</reference>
<name>A0A183KSE0_9TREM</name>
<sequence length="82" mass="9912">MEKASREGNIRQLYDIMRKLTGKYSKPKRPIKDKERKPITEIQEQRNRWVEYFEKLLNRPAPLNSLDIKATHRPSSECHYQQ</sequence>